<protein>
    <submittedName>
        <fullName evidence="2">Glycosyltransferase</fullName>
    </submittedName>
</protein>
<dbReference type="RefSeq" id="WP_215610587.1">
    <property type="nucleotide sequence ID" value="NZ_JADOES010000049.1"/>
</dbReference>
<accession>A0A947DIW4</accession>
<dbReference type="Proteomes" id="UP000717364">
    <property type="component" value="Unassembled WGS sequence"/>
</dbReference>
<dbReference type="CDD" id="cd00761">
    <property type="entry name" value="Glyco_tranf_GTA_type"/>
    <property type="match status" value="1"/>
</dbReference>
<dbReference type="AlphaFoldDB" id="A0A947DIW4"/>
<reference evidence="2" key="2">
    <citation type="journal article" date="2021" name="Mar. Drugs">
        <title>Genome Reduction and Secondary Metabolism of the Marine Sponge-Associated Cyanobacterium Leptothoe.</title>
        <authorList>
            <person name="Konstantinou D."/>
            <person name="Popin R.V."/>
            <person name="Fewer D.P."/>
            <person name="Sivonen K."/>
            <person name="Gkelis S."/>
        </authorList>
    </citation>
    <scope>NUCLEOTIDE SEQUENCE</scope>
    <source>
        <strain evidence="2">TAU-MAC 1115</strain>
    </source>
</reference>
<dbReference type="Gene3D" id="3.90.550.10">
    <property type="entry name" value="Spore Coat Polysaccharide Biosynthesis Protein SpsA, Chain A"/>
    <property type="match status" value="1"/>
</dbReference>
<dbReference type="PANTHER" id="PTHR15046">
    <property type="entry name" value="GLYCO_TRANS_2-LIKE DOMAIN-CONTAINING PROTEIN"/>
    <property type="match status" value="1"/>
</dbReference>
<sequence>MMFDLNKHKKRVSKDVTILVKTFNRPKTVSGAIRKIRRFYPDIRVLLADDSQETVEINDGKTEVFSMPFDSGVSKGRNFLLEKVETPYFVMMDDDHYFNRRTHLENMLRLLEEEDFDILSALVFQRAFLRREFYRKELVDFYLNMEMEDGVLKFVDGFYEKTSAYVTCDLVHQFFLANTEAVQQMGGWDDRLKTADHADFFIRVKQANLKVGYTPMARVDHVHRRDERFSKDYEAFRTRMSEFRQIWIEQHNIQKIVNRDGRVFSAQEFIAQKGW</sequence>
<evidence type="ECO:0000259" key="1">
    <source>
        <dbReference type="Pfam" id="PF00535"/>
    </source>
</evidence>
<dbReference type="InterPro" id="IPR029044">
    <property type="entry name" value="Nucleotide-diphossugar_trans"/>
</dbReference>
<organism evidence="2 3">
    <name type="scientific">Leptothoe spongobia TAU-MAC 1115</name>
    <dbReference type="NCBI Taxonomy" id="1967444"/>
    <lineage>
        <taxon>Bacteria</taxon>
        <taxon>Bacillati</taxon>
        <taxon>Cyanobacteriota</taxon>
        <taxon>Cyanophyceae</taxon>
        <taxon>Nodosilineales</taxon>
        <taxon>Cymatolegaceae</taxon>
        <taxon>Leptothoe</taxon>
        <taxon>Leptothoe spongobia</taxon>
    </lineage>
</organism>
<gene>
    <name evidence="2" type="ORF">IXB50_19040</name>
</gene>
<dbReference type="InterPro" id="IPR001173">
    <property type="entry name" value="Glyco_trans_2-like"/>
</dbReference>
<feature type="domain" description="Glycosyltransferase 2-like" evidence="1">
    <location>
        <begin position="17"/>
        <end position="138"/>
    </location>
</feature>
<reference evidence="2" key="1">
    <citation type="submission" date="2020-11" db="EMBL/GenBank/DDBJ databases">
        <authorList>
            <person name="Konstantinou D."/>
            <person name="Gkelis S."/>
            <person name="Popin R."/>
            <person name="Fewer D."/>
            <person name="Sivonen K."/>
        </authorList>
    </citation>
    <scope>NUCLEOTIDE SEQUENCE</scope>
    <source>
        <strain evidence="2">TAU-MAC 1115</strain>
    </source>
</reference>
<keyword evidence="3" id="KW-1185">Reference proteome</keyword>
<dbReference type="Pfam" id="PF00535">
    <property type="entry name" value="Glycos_transf_2"/>
    <property type="match status" value="1"/>
</dbReference>
<evidence type="ECO:0000313" key="3">
    <source>
        <dbReference type="Proteomes" id="UP000717364"/>
    </source>
</evidence>
<name>A0A947DIW4_9CYAN</name>
<dbReference type="PANTHER" id="PTHR15046:SF3">
    <property type="entry name" value="BETA-1,4 N-ACETYLGALACTOSAMINYLTRANSFERASE 2-LIKE"/>
    <property type="match status" value="1"/>
</dbReference>
<proteinExistence type="predicted"/>
<evidence type="ECO:0000313" key="2">
    <source>
        <dbReference type="EMBL" id="MBT9317523.1"/>
    </source>
</evidence>
<comment type="caution">
    <text evidence="2">The sequence shown here is derived from an EMBL/GenBank/DDBJ whole genome shotgun (WGS) entry which is preliminary data.</text>
</comment>
<dbReference type="EMBL" id="JADOES010000049">
    <property type="protein sequence ID" value="MBT9317523.1"/>
    <property type="molecule type" value="Genomic_DNA"/>
</dbReference>
<dbReference type="SUPFAM" id="SSF53448">
    <property type="entry name" value="Nucleotide-diphospho-sugar transferases"/>
    <property type="match status" value="1"/>
</dbReference>